<reference evidence="4 5" key="1">
    <citation type="submission" date="2023-07" db="EMBL/GenBank/DDBJ databases">
        <title>Functional and genomic diversity of the sorghum phyllosphere microbiome.</title>
        <authorList>
            <person name="Shade A."/>
        </authorList>
    </citation>
    <scope>NUCLEOTIDE SEQUENCE [LARGE SCALE GENOMIC DNA]</scope>
    <source>
        <strain evidence="4 5">SORGH_AS_1207</strain>
    </source>
</reference>
<feature type="non-terminal residue" evidence="4">
    <location>
        <position position="1"/>
    </location>
</feature>
<dbReference type="Pfam" id="PF17941">
    <property type="entry name" value="PP_kinase_C_1"/>
    <property type="match status" value="1"/>
</dbReference>
<comment type="function">
    <text evidence="1">Catalyzes the reversible transfer of the terminal phosphate of ATP to form a long-chain polyphosphate (polyP).</text>
</comment>
<comment type="similarity">
    <text evidence="1">Belongs to the polyphosphate kinase 1 (PPK1) family.</text>
</comment>
<dbReference type="NCBIfam" id="TIGR03705">
    <property type="entry name" value="poly_P_kin"/>
    <property type="match status" value="1"/>
</dbReference>
<dbReference type="Proteomes" id="UP001226691">
    <property type="component" value="Unassembled WGS sequence"/>
</dbReference>
<dbReference type="RefSeq" id="WP_307486929.1">
    <property type="nucleotide sequence ID" value="NZ_JAUTBF010000001.1"/>
</dbReference>
<dbReference type="Gene3D" id="3.30.870.10">
    <property type="entry name" value="Endonuclease Chain A"/>
    <property type="match status" value="2"/>
</dbReference>
<dbReference type="GO" id="GO:0016301">
    <property type="term" value="F:kinase activity"/>
    <property type="evidence" value="ECO:0007669"/>
    <property type="project" value="UniProtKB-KW"/>
</dbReference>
<feature type="domain" description="Polyphosphate kinase C-terminal" evidence="3">
    <location>
        <begin position="4"/>
        <end position="168"/>
    </location>
</feature>
<keyword evidence="4" id="KW-0418">Kinase</keyword>
<evidence type="ECO:0000313" key="5">
    <source>
        <dbReference type="Proteomes" id="UP001226691"/>
    </source>
</evidence>
<dbReference type="Pfam" id="PF13090">
    <property type="entry name" value="PP_kinase_C"/>
    <property type="match status" value="1"/>
</dbReference>
<accession>A0ABU0U164</accession>
<comment type="caution">
    <text evidence="4">The sequence shown here is derived from an EMBL/GenBank/DDBJ whole genome shotgun (WGS) entry which is preliminary data.</text>
</comment>
<gene>
    <name evidence="4" type="ORF">QE412_003540</name>
</gene>
<comment type="catalytic activity">
    <reaction evidence="1">
        <text>[phosphate](n) + ATP = [phosphate](n+1) + ADP</text>
        <dbReference type="Rhea" id="RHEA:19573"/>
        <dbReference type="Rhea" id="RHEA-COMP:9859"/>
        <dbReference type="Rhea" id="RHEA-COMP:14280"/>
        <dbReference type="ChEBI" id="CHEBI:16838"/>
        <dbReference type="ChEBI" id="CHEBI:30616"/>
        <dbReference type="ChEBI" id="CHEBI:456216"/>
        <dbReference type="EC" id="2.7.4.1"/>
    </reaction>
</comment>
<sequence length="366" mass="40938">RADLFGAIRKNDVLVHHPYESFATSVQAFLEQAARDPHVLAIKQTLYRTSGDSPIVQALIDAAEAGKQVLALVEVKARFDEANNIVWARKLEKAGVHVVYGLVGLKTHCKLALVIREEEGRLRHYSHVGTGNYNPKTSRIYEDFGLFTVDDQVGRDLTRLFNELSGYAIEKKFKRLLVAPLHLRKGLLRHIDKERRNALEGKPSGVRIKVNSMVDEQIIDALYRASQAGVPVEVWVRGICSIKPGVPGMSENITVRSILGRYLEHSRIFSFANDGDPQVFIGSADMMHRNLDRRVEALVRVVDPGQVNELTALFDLAMDDGTSSWHLGSDGEWTRHSVDAAGAPLIDLQEHTMALVQRKRRARAAR</sequence>
<keyword evidence="5" id="KW-1185">Reference proteome</keyword>
<dbReference type="EMBL" id="JAUTBF010000001">
    <property type="protein sequence ID" value="MDQ1124967.1"/>
    <property type="molecule type" value="Genomic_DNA"/>
</dbReference>
<dbReference type="InterPro" id="IPR041108">
    <property type="entry name" value="PP_kinase_C_1"/>
</dbReference>
<proteinExistence type="inferred from homology"/>
<comment type="PTM">
    <text evidence="1">An intermediate of this reaction is the autophosphorylated ppk in which a phosphate is covalently linked to a histidine residue through a N-P bond.</text>
</comment>
<dbReference type="SUPFAM" id="SSF56024">
    <property type="entry name" value="Phospholipase D/nuclease"/>
    <property type="match status" value="2"/>
</dbReference>
<dbReference type="PANTHER" id="PTHR30218:SF0">
    <property type="entry name" value="POLYPHOSPHATE KINASE"/>
    <property type="match status" value="1"/>
</dbReference>
<evidence type="ECO:0000259" key="3">
    <source>
        <dbReference type="Pfam" id="PF17941"/>
    </source>
</evidence>
<evidence type="ECO:0000313" key="4">
    <source>
        <dbReference type="EMBL" id="MDQ1124967.1"/>
    </source>
</evidence>
<feature type="domain" description="Polyphosphate kinase C-terminal" evidence="2">
    <location>
        <begin position="176"/>
        <end position="338"/>
    </location>
</feature>
<keyword evidence="1" id="KW-0808">Transferase</keyword>
<organism evidence="4 5">
    <name type="scientific">Microbacterium trichothecenolyticum</name>
    <name type="common">Aureobacterium trichothecenolyticum</name>
    <dbReference type="NCBI Taxonomy" id="69370"/>
    <lineage>
        <taxon>Bacteria</taxon>
        <taxon>Bacillati</taxon>
        <taxon>Actinomycetota</taxon>
        <taxon>Actinomycetes</taxon>
        <taxon>Micrococcales</taxon>
        <taxon>Microbacteriaceae</taxon>
        <taxon>Microbacterium</taxon>
    </lineage>
</organism>
<dbReference type="PANTHER" id="PTHR30218">
    <property type="entry name" value="POLYPHOSPHATE KINASE"/>
    <property type="match status" value="1"/>
</dbReference>
<dbReference type="InterPro" id="IPR003414">
    <property type="entry name" value="PP_kinase"/>
</dbReference>
<name>A0ABU0U164_MICTR</name>
<evidence type="ECO:0000256" key="1">
    <source>
        <dbReference type="RuleBase" id="RU003800"/>
    </source>
</evidence>
<keyword evidence="1" id="KW-0597">Phosphoprotein</keyword>
<dbReference type="InterPro" id="IPR025200">
    <property type="entry name" value="PPK_C_dom2"/>
</dbReference>
<evidence type="ECO:0000259" key="2">
    <source>
        <dbReference type="Pfam" id="PF13090"/>
    </source>
</evidence>
<protein>
    <recommendedName>
        <fullName evidence="1">Polyphosphate kinase</fullName>
        <ecNumber evidence="1">2.7.4.1</ecNumber>
    </recommendedName>
</protein>
<dbReference type="EC" id="2.7.4.1" evidence="1"/>
<dbReference type="CDD" id="cd09168">
    <property type="entry name" value="PLDc_PaPPK1_C2_like"/>
    <property type="match status" value="1"/>
</dbReference>
<dbReference type="CDD" id="cd09165">
    <property type="entry name" value="PLDc_PaPPK1_C1_like"/>
    <property type="match status" value="1"/>
</dbReference>